<dbReference type="EMBL" id="DPVV01000243">
    <property type="protein sequence ID" value="HCL02182.1"/>
    <property type="molecule type" value="Genomic_DNA"/>
</dbReference>
<dbReference type="InterPro" id="IPR010262">
    <property type="entry name" value="Arylsulfotransferase_bact"/>
</dbReference>
<dbReference type="Gene3D" id="2.60.40.3100">
    <property type="entry name" value="Arylsulphate sulphotransferase monomer, N-terminal domain"/>
    <property type="match status" value="1"/>
</dbReference>
<organism evidence="2 3">
    <name type="scientific">Lachnoclostridium phytofermentans</name>
    <dbReference type="NCBI Taxonomy" id="66219"/>
    <lineage>
        <taxon>Bacteria</taxon>
        <taxon>Bacillati</taxon>
        <taxon>Bacillota</taxon>
        <taxon>Clostridia</taxon>
        <taxon>Lachnospirales</taxon>
        <taxon>Lachnospiraceae</taxon>
    </lineage>
</organism>
<keyword evidence="1" id="KW-0812">Transmembrane</keyword>
<evidence type="ECO:0000313" key="2">
    <source>
        <dbReference type="EMBL" id="HCL02182.1"/>
    </source>
</evidence>
<gene>
    <name evidence="2" type="ORF">DHW61_07135</name>
</gene>
<feature type="transmembrane region" description="Helical" evidence="1">
    <location>
        <begin position="46"/>
        <end position="66"/>
    </location>
</feature>
<keyword evidence="1" id="KW-0472">Membrane</keyword>
<accession>A0A3D2X4Z7</accession>
<dbReference type="GO" id="GO:0004062">
    <property type="term" value="F:aryl sulfotransferase activity"/>
    <property type="evidence" value="ECO:0007669"/>
    <property type="project" value="InterPro"/>
</dbReference>
<dbReference type="InterPro" id="IPR038477">
    <property type="entry name" value="ASST_N_sf"/>
</dbReference>
<name>A0A3D2X4Z7_9FIRM</name>
<keyword evidence="1" id="KW-1133">Transmembrane helix</keyword>
<comment type="caution">
    <text evidence="2">The sequence shown here is derived from an EMBL/GenBank/DDBJ whole genome shotgun (WGS) entry which is preliminary data.</text>
</comment>
<evidence type="ECO:0000313" key="3">
    <source>
        <dbReference type="Proteomes" id="UP000262969"/>
    </source>
</evidence>
<dbReference type="Proteomes" id="UP000262969">
    <property type="component" value="Unassembled WGS sequence"/>
</dbReference>
<protein>
    <submittedName>
        <fullName evidence="2">Uncharacterized protein</fullName>
    </submittedName>
</protein>
<proteinExistence type="predicted"/>
<reference evidence="2 3" key="1">
    <citation type="journal article" date="2018" name="Nat. Biotechnol.">
        <title>A standardized bacterial taxonomy based on genome phylogeny substantially revises the tree of life.</title>
        <authorList>
            <person name="Parks D.H."/>
            <person name="Chuvochina M."/>
            <person name="Waite D.W."/>
            <person name="Rinke C."/>
            <person name="Skarshewski A."/>
            <person name="Chaumeil P.A."/>
            <person name="Hugenholtz P."/>
        </authorList>
    </citation>
    <scope>NUCLEOTIDE SEQUENCE [LARGE SCALE GENOMIC DNA]</scope>
    <source>
        <strain evidence="2">UBA11728</strain>
    </source>
</reference>
<sequence length="597" mass="68885">MKYIIETKSMFQVLSKQKHVSIIKNYRKLAKQEANYMFHFRGVKRLYYNNRCILVLLVATFALLSYGCNRRNVEGPDTGKNIWGFGNKEDLPYENTYKEHKVTSAAENSFTFYSAKDFETLILESTVRGDDIYSLAYQEGALIQLKTIKESKAFTIENPLFIQNPFGTNPNGLYVYIGSPSQKVRISYKISVPTESIPDFGESLYFNRTAGTEVEGQIIGLIDGQRNKIVLNITDLNGNEISQKAYFFDIVSTHEMETKLNTQYGEQPSFTRGLFSFYHKNGVNSSFLFYDNHGVLRANIPTKYQSEDAKVLQVKNEIFYAIKENEYILLNNLGNVIKRYTWDGHGKLFDCDYDDINNKVIFLASTDSDSMISKGIALNIAKGGWKEVIDFAALLSHGKSETNKAEEIKKDWLDLSSIQLIKGKDTLVCSRELSTVFRINNIYTGPVIRWIMSDDKKWNGKQYQSLLLTELGETTTKTSIDSMYYGTNRRLSEGQFYVSFINYDTTDAVNDTKYSVFYKYLIEDSQNRYRLIQKVTFPYHNSNCSSMLYGNHIILSFDTEKQFIEYDENGSTIATYQIGNGKAFYKVYKYTMDRYWF</sequence>
<evidence type="ECO:0000256" key="1">
    <source>
        <dbReference type="SAM" id="Phobius"/>
    </source>
</evidence>
<dbReference type="Pfam" id="PF05935">
    <property type="entry name" value="Arylsulfotrans"/>
    <property type="match status" value="1"/>
</dbReference>
<dbReference type="AlphaFoldDB" id="A0A3D2X4Z7"/>